<proteinExistence type="predicted"/>
<organism evidence="2 3">
    <name type="scientific">Kutzneria buriramensis</name>
    <dbReference type="NCBI Taxonomy" id="1045776"/>
    <lineage>
        <taxon>Bacteria</taxon>
        <taxon>Bacillati</taxon>
        <taxon>Actinomycetota</taxon>
        <taxon>Actinomycetes</taxon>
        <taxon>Pseudonocardiales</taxon>
        <taxon>Pseudonocardiaceae</taxon>
        <taxon>Kutzneria</taxon>
    </lineage>
</organism>
<evidence type="ECO:0000313" key="2">
    <source>
        <dbReference type="EMBL" id="REH55394.1"/>
    </source>
</evidence>
<feature type="compositionally biased region" description="Basic residues" evidence="1">
    <location>
        <begin position="204"/>
        <end position="223"/>
    </location>
</feature>
<reference evidence="2 3" key="1">
    <citation type="submission" date="2018-08" db="EMBL/GenBank/DDBJ databases">
        <title>Genomic Encyclopedia of Archaeal and Bacterial Type Strains, Phase II (KMG-II): from individual species to whole genera.</title>
        <authorList>
            <person name="Goeker M."/>
        </authorList>
    </citation>
    <scope>NUCLEOTIDE SEQUENCE [LARGE SCALE GENOMIC DNA]</scope>
    <source>
        <strain evidence="2 3">DSM 45791</strain>
    </source>
</reference>
<protein>
    <submittedName>
        <fullName evidence="2">Uncharacterized protein</fullName>
    </submittedName>
</protein>
<feature type="region of interest" description="Disordered" evidence="1">
    <location>
        <begin position="1"/>
        <end position="59"/>
    </location>
</feature>
<dbReference type="EMBL" id="QUNO01000001">
    <property type="protein sequence ID" value="REH55394.1"/>
    <property type="molecule type" value="Genomic_DNA"/>
</dbReference>
<gene>
    <name evidence="2" type="ORF">BCF44_101414</name>
</gene>
<evidence type="ECO:0000313" key="3">
    <source>
        <dbReference type="Proteomes" id="UP000256269"/>
    </source>
</evidence>
<keyword evidence="3" id="KW-1185">Reference proteome</keyword>
<feature type="region of interest" description="Disordered" evidence="1">
    <location>
        <begin position="204"/>
        <end position="231"/>
    </location>
</feature>
<accession>A0A3E0I9H5</accession>
<comment type="caution">
    <text evidence="2">The sequence shown here is derived from an EMBL/GenBank/DDBJ whole genome shotgun (WGS) entry which is preliminary data.</text>
</comment>
<feature type="compositionally biased region" description="Gly residues" evidence="1">
    <location>
        <begin position="1"/>
        <end position="11"/>
    </location>
</feature>
<evidence type="ECO:0000256" key="1">
    <source>
        <dbReference type="SAM" id="MobiDB-lite"/>
    </source>
</evidence>
<name>A0A3E0I9H5_9PSEU</name>
<dbReference type="Proteomes" id="UP000256269">
    <property type="component" value="Unassembled WGS sequence"/>
</dbReference>
<sequence>MVGGPGTGGTSGKSPRIRADDPPLTLAALGDPAPAEPIQGRRANPGPPGTKTAPALSRGVVPGPAYPRWGGVDQLWVRLWITGRGCGQLGGRVLTRCRSPVEGRGHRWLWQGRGRRWKASAIGMRWWRVSGYVTQMASAIADRRVTGPLADGKRPSAGRWTGAKSVLLRRRTHPVVTKQRRSPGRASAAAEVSAWTWPGGRWCGRSRRRTWAPRGRRGQRRPGRTGWAAPG</sequence>
<dbReference type="AlphaFoldDB" id="A0A3E0I9H5"/>